<name>A0A674DTH1_SALTR</name>
<evidence type="ECO:0000313" key="2">
    <source>
        <dbReference type="Ensembl" id="ENSSTUP00000099068.1"/>
    </source>
</evidence>
<dbReference type="InParanoid" id="A0A674DTH1"/>
<dbReference type="SUPFAM" id="SSF58113">
    <property type="entry name" value="Apolipoprotein A-I"/>
    <property type="match status" value="1"/>
</dbReference>
<evidence type="ECO:0000313" key="3">
    <source>
        <dbReference type="Proteomes" id="UP000472277"/>
    </source>
</evidence>
<proteinExistence type="predicted"/>
<sequence length="108" mass="12304">MSEGKAQVKPLTDKTQENAEKMHEQKKPFVSEIEKQVHFHPMTDNIQTQFSPLADNLQAQLMALVDKMQAQFKPLADDFQDQMEQLFQTMVDQTKALLPPSKANITSS</sequence>
<dbReference type="Ensembl" id="ENSSTUT00000106337.1">
    <property type="protein sequence ID" value="ENSSTUP00000099068.1"/>
    <property type="gene ID" value="ENSSTUG00000044433.1"/>
</dbReference>
<organism evidence="2 3">
    <name type="scientific">Salmo trutta</name>
    <name type="common">Brown trout</name>
    <dbReference type="NCBI Taxonomy" id="8032"/>
    <lineage>
        <taxon>Eukaryota</taxon>
        <taxon>Metazoa</taxon>
        <taxon>Chordata</taxon>
        <taxon>Craniata</taxon>
        <taxon>Vertebrata</taxon>
        <taxon>Euteleostomi</taxon>
        <taxon>Actinopterygii</taxon>
        <taxon>Neopterygii</taxon>
        <taxon>Teleostei</taxon>
        <taxon>Protacanthopterygii</taxon>
        <taxon>Salmoniformes</taxon>
        <taxon>Salmonidae</taxon>
        <taxon>Salmoninae</taxon>
        <taxon>Salmo</taxon>
    </lineage>
</organism>
<dbReference type="Proteomes" id="UP000472277">
    <property type="component" value="Chromosome 37"/>
</dbReference>
<protein>
    <submittedName>
        <fullName evidence="2">Uncharacterized protein</fullName>
    </submittedName>
</protein>
<feature type="region of interest" description="Disordered" evidence="1">
    <location>
        <begin position="1"/>
        <end position="25"/>
    </location>
</feature>
<accession>A0A674DTH1</accession>
<dbReference type="OMA" id="NIQTQFS"/>
<keyword evidence="3" id="KW-1185">Reference proteome</keyword>
<dbReference type="Gene3D" id="1.20.5.1230">
    <property type="entry name" value="Apolipoprotein A-I"/>
    <property type="match status" value="1"/>
</dbReference>
<reference evidence="2" key="1">
    <citation type="submission" date="2025-08" db="UniProtKB">
        <authorList>
            <consortium name="Ensembl"/>
        </authorList>
    </citation>
    <scope>IDENTIFICATION</scope>
</reference>
<dbReference type="GeneTree" id="ENSGT00990000211290"/>
<dbReference type="AlphaFoldDB" id="A0A674DTH1"/>
<feature type="compositionally biased region" description="Basic and acidic residues" evidence="1">
    <location>
        <begin position="11"/>
        <end position="25"/>
    </location>
</feature>
<reference evidence="2" key="2">
    <citation type="submission" date="2025-09" db="UniProtKB">
        <authorList>
            <consortium name="Ensembl"/>
        </authorList>
    </citation>
    <scope>IDENTIFICATION</scope>
</reference>
<evidence type="ECO:0000256" key="1">
    <source>
        <dbReference type="SAM" id="MobiDB-lite"/>
    </source>
</evidence>